<name>A0ACC0HNB6_9ERIC</name>
<evidence type="ECO:0000313" key="2">
    <source>
        <dbReference type="Proteomes" id="UP001060215"/>
    </source>
</evidence>
<organism evidence="1 2">
    <name type="scientific">Camellia lanceoleosa</name>
    <dbReference type="NCBI Taxonomy" id="1840588"/>
    <lineage>
        <taxon>Eukaryota</taxon>
        <taxon>Viridiplantae</taxon>
        <taxon>Streptophyta</taxon>
        <taxon>Embryophyta</taxon>
        <taxon>Tracheophyta</taxon>
        <taxon>Spermatophyta</taxon>
        <taxon>Magnoliopsida</taxon>
        <taxon>eudicotyledons</taxon>
        <taxon>Gunneridae</taxon>
        <taxon>Pentapetalae</taxon>
        <taxon>asterids</taxon>
        <taxon>Ericales</taxon>
        <taxon>Theaceae</taxon>
        <taxon>Camellia</taxon>
    </lineage>
</organism>
<proteinExistence type="predicted"/>
<sequence>MSPLMVRPTDANIDGQSYPPWTMHAQLAELWPDGFMDNHGIKRAICRAKDRKKRASVGIRGVAAAWSLQQGCGSFGVFLAGVGGGSLGVAAALGS</sequence>
<dbReference type="Proteomes" id="UP001060215">
    <property type="component" value="Chromosome 4"/>
</dbReference>
<keyword evidence="2" id="KW-1185">Reference proteome</keyword>
<reference evidence="1 2" key="1">
    <citation type="journal article" date="2022" name="Plant J.">
        <title>Chromosome-level genome of Camellia lanceoleosa provides a valuable resource for understanding genome evolution and self-incompatibility.</title>
        <authorList>
            <person name="Gong W."/>
            <person name="Xiao S."/>
            <person name="Wang L."/>
            <person name="Liao Z."/>
            <person name="Chang Y."/>
            <person name="Mo W."/>
            <person name="Hu G."/>
            <person name="Li W."/>
            <person name="Zhao G."/>
            <person name="Zhu H."/>
            <person name="Hu X."/>
            <person name="Ji K."/>
            <person name="Xiang X."/>
            <person name="Song Q."/>
            <person name="Yuan D."/>
            <person name="Jin S."/>
            <person name="Zhang L."/>
        </authorList>
    </citation>
    <scope>NUCLEOTIDE SEQUENCE [LARGE SCALE GENOMIC DNA]</scope>
    <source>
        <strain evidence="1">SQ_2022a</strain>
    </source>
</reference>
<accession>A0ACC0HNB6</accession>
<dbReference type="EMBL" id="CM045761">
    <property type="protein sequence ID" value="KAI8013965.1"/>
    <property type="molecule type" value="Genomic_DNA"/>
</dbReference>
<protein>
    <submittedName>
        <fullName evidence="1">Ubinuclein-2</fullName>
    </submittedName>
</protein>
<comment type="caution">
    <text evidence="1">The sequence shown here is derived from an EMBL/GenBank/DDBJ whole genome shotgun (WGS) entry which is preliminary data.</text>
</comment>
<gene>
    <name evidence="1" type="ORF">LOK49_LG05G03386</name>
</gene>
<evidence type="ECO:0000313" key="1">
    <source>
        <dbReference type="EMBL" id="KAI8013965.1"/>
    </source>
</evidence>